<dbReference type="InterPro" id="IPR050950">
    <property type="entry name" value="HTH-type_LysR_regulators"/>
</dbReference>
<dbReference type="Pfam" id="PF03466">
    <property type="entry name" value="LysR_substrate"/>
    <property type="match status" value="1"/>
</dbReference>
<dbReference type="RefSeq" id="WP_256324575.1">
    <property type="nucleotide sequence ID" value="NZ_FNJQ01000003.1"/>
</dbReference>
<dbReference type="EMBL" id="FNJQ01000003">
    <property type="protein sequence ID" value="SDO89810.1"/>
    <property type="molecule type" value="Genomic_DNA"/>
</dbReference>
<keyword evidence="2" id="KW-0805">Transcription regulation</keyword>
<dbReference type="Gene3D" id="3.40.190.290">
    <property type="match status" value="1"/>
</dbReference>
<dbReference type="SUPFAM" id="SSF53850">
    <property type="entry name" value="Periplasmic binding protein-like II"/>
    <property type="match status" value="1"/>
</dbReference>
<evidence type="ECO:0000256" key="3">
    <source>
        <dbReference type="ARBA" id="ARBA00023125"/>
    </source>
</evidence>
<gene>
    <name evidence="6" type="ORF">SAMN05216366_10316</name>
</gene>
<dbReference type="PROSITE" id="PS50931">
    <property type="entry name" value="HTH_LYSR"/>
    <property type="match status" value="1"/>
</dbReference>
<dbReference type="PANTHER" id="PTHR30419">
    <property type="entry name" value="HTH-TYPE TRANSCRIPTIONAL REGULATOR YBHD"/>
    <property type="match status" value="1"/>
</dbReference>
<dbReference type="InterPro" id="IPR036388">
    <property type="entry name" value="WH-like_DNA-bd_sf"/>
</dbReference>
<comment type="similarity">
    <text evidence="1">Belongs to the LysR transcriptional regulatory family.</text>
</comment>
<dbReference type="Proteomes" id="UP000182412">
    <property type="component" value="Unassembled WGS sequence"/>
</dbReference>
<dbReference type="GO" id="GO:0003677">
    <property type="term" value="F:DNA binding"/>
    <property type="evidence" value="ECO:0007669"/>
    <property type="project" value="UniProtKB-KW"/>
</dbReference>
<organism evidence="6 7">
    <name type="scientific">Selenomonas ruminantium</name>
    <dbReference type="NCBI Taxonomy" id="971"/>
    <lineage>
        <taxon>Bacteria</taxon>
        <taxon>Bacillati</taxon>
        <taxon>Bacillota</taxon>
        <taxon>Negativicutes</taxon>
        <taxon>Selenomonadales</taxon>
        <taxon>Selenomonadaceae</taxon>
        <taxon>Selenomonas</taxon>
    </lineage>
</organism>
<dbReference type="InterPro" id="IPR005119">
    <property type="entry name" value="LysR_subst-bd"/>
</dbReference>
<dbReference type="InterPro" id="IPR000847">
    <property type="entry name" value="LysR_HTH_N"/>
</dbReference>
<evidence type="ECO:0000256" key="4">
    <source>
        <dbReference type="ARBA" id="ARBA00023163"/>
    </source>
</evidence>
<dbReference type="CDD" id="cd05466">
    <property type="entry name" value="PBP2_LTTR_substrate"/>
    <property type="match status" value="1"/>
</dbReference>
<protein>
    <submittedName>
        <fullName evidence="6">DNA-binding transcriptional regulator, LysR family</fullName>
    </submittedName>
</protein>
<accession>A0A1H0NBZ6</accession>
<evidence type="ECO:0000313" key="7">
    <source>
        <dbReference type="Proteomes" id="UP000182412"/>
    </source>
</evidence>
<keyword evidence="3 6" id="KW-0238">DNA-binding</keyword>
<evidence type="ECO:0000256" key="1">
    <source>
        <dbReference type="ARBA" id="ARBA00009437"/>
    </source>
</evidence>
<dbReference type="Pfam" id="PF00126">
    <property type="entry name" value="HTH_1"/>
    <property type="match status" value="1"/>
</dbReference>
<dbReference type="GO" id="GO:0005829">
    <property type="term" value="C:cytosol"/>
    <property type="evidence" value="ECO:0007669"/>
    <property type="project" value="TreeGrafter"/>
</dbReference>
<evidence type="ECO:0000256" key="2">
    <source>
        <dbReference type="ARBA" id="ARBA00023015"/>
    </source>
</evidence>
<dbReference type="Gene3D" id="1.10.10.10">
    <property type="entry name" value="Winged helix-like DNA-binding domain superfamily/Winged helix DNA-binding domain"/>
    <property type="match status" value="1"/>
</dbReference>
<proteinExistence type="inferred from homology"/>
<name>A0A1H0NBZ6_SELRU</name>
<feature type="domain" description="HTH lysR-type" evidence="5">
    <location>
        <begin position="1"/>
        <end position="58"/>
    </location>
</feature>
<dbReference type="GO" id="GO:0003700">
    <property type="term" value="F:DNA-binding transcription factor activity"/>
    <property type="evidence" value="ECO:0007669"/>
    <property type="project" value="InterPro"/>
</dbReference>
<sequence>MNQKQMEYFLEVYRQGNIQNAANNLYVSRQGVSKIIKTLEDELGQLLFIRNPHGLVPTDYATALLPHVQRLLEEYRTIESMRTLASQSKSVVTVFALDHVFAFLGAKFLLDFHRTFPDIILSTVDTTDDAALKGVLEKSCNFAIVTGELDKTRFCGEPLFFSRYCARLHSSHPLAKKDKLTYKDLDGTKIVSKGRAYQCFRHNMDKYILLPGLKVDLVAETADEMLIADLILQHQVVNIGYDYAAMLKPHPDIVVRLLGTEDEQGQTIYLAWDKTTVLTKASQKFRDFLLNWLPQNAL</sequence>
<dbReference type="AlphaFoldDB" id="A0A1H0NBZ6"/>
<dbReference type="PANTHER" id="PTHR30419:SF30">
    <property type="entry name" value="LYSR FAMILY TRANSCRIPTIONAL REGULATOR"/>
    <property type="match status" value="1"/>
</dbReference>
<dbReference type="InterPro" id="IPR036390">
    <property type="entry name" value="WH_DNA-bd_sf"/>
</dbReference>
<reference evidence="6 7" key="1">
    <citation type="submission" date="2016-10" db="EMBL/GenBank/DDBJ databases">
        <authorList>
            <person name="de Groot N.N."/>
        </authorList>
    </citation>
    <scope>NUCLEOTIDE SEQUENCE [LARGE SCALE GENOMIC DNA]</scope>
    <source>
        <strain evidence="6 7">S137</strain>
    </source>
</reference>
<dbReference type="SUPFAM" id="SSF46785">
    <property type="entry name" value="Winged helix' DNA-binding domain"/>
    <property type="match status" value="1"/>
</dbReference>
<keyword evidence="4" id="KW-0804">Transcription</keyword>
<evidence type="ECO:0000259" key="5">
    <source>
        <dbReference type="PROSITE" id="PS50931"/>
    </source>
</evidence>
<evidence type="ECO:0000313" key="6">
    <source>
        <dbReference type="EMBL" id="SDO89810.1"/>
    </source>
</evidence>